<organism evidence="4 5">
    <name type="scientific">Actinoplanes lobatus</name>
    <dbReference type="NCBI Taxonomy" id="113568"/>
    <lineage>
        <taxon>Bacteria</taxon>
        <taxon>Bacillati</taxon>
        <taxon>Actinomycetota</taxon>
        <taxon>Actinomycetes</taxon>
        <taxon>Micromonosporales</taxon>
        <taxon>Micromonosporaceae</taxon>
        <taxon>Actinoplanes</taxon>
    </lineage>
</organism>
<proteinExistence type="predicted"/>
<evidence type="ECO:0000313" key="4">
    <source>
        <dbReference type="EMBL" id="MBB4750839.1"/>
    </source>
</evidence>
<sequence>MNHLPRLPRRRLLAAALGAAGLAVTAGCTGPPENHDPPEPSASPDPAMLRDDIVDGVTVDERGFATFPVPSGDATRRIVGAAAVFRNGSDQPIRVHVRFQFVDGAGRGWRSEDLNDWQAIVNAGWAYLPAGQAVELGGILQVGADEAGRVARIVLDVTGEGIPPPRSVLLPARIDALRHRPTPKDEWDYVSFDVDNPTAGFEEPNYGLVYRSTDGRLIGGWFVDRAHWWDIESALPEGETDEYPRGISRHTLPTWLPPDIQPSGVTMYVWPR</sequence>
<dbReference type="AlphaFoldDB" id="A0A7W7HHX3"/>
<name>A0A7W7HHX3_9ACTN</name>
<keyword evidence="2" id="KW-0732">Signal</keyword>
<dbReference type="Proteomes" id="UP000590511">
    <property type="component" value="Unassembled WGS sequence"/>
</dbReference>
<keyword evidence="6" id="KW-1185">Reference proteome</keyword>
<evidence type="ECO:0000313" key="3">
    <source>
        <dbReference type="EMBL" id="GIE44394.1"/>
    </source>
</evidence>
<dbReference type="PROSITE" id="PS51257">
    <property type="entry name" value="PROKAR_LIPOPROTEIN"/>
    <property type="match status" value="1"/>
</dbReference>
<dbReference type="RefSeq" id="WP_188122964.1">
    <property type="nucleotide sequence ID" value="NZ_BOMP01000125.1"/>
</dbReference>
<reference evidence="3 6" key="2">
    <citation type="submission" date="2021-01" db="EMBL/GenBank/DDBJ databases">
        <title>Whole genome shotgun sequence of Actinoplanes lobatus NBRC 12513.</title>
        <authorList>
            <person name="Komaki H."/>
            <person name="Tamura T."/>
        </authorList>
    </citation>
    <scope>NUCLEOTIDE SEQUENCE [LARGE SCALE GENOMIC DNA]</scope>
    <source>
        <strain evidence="3 6">NBRC 12513</strain>
    </source>
</reference>
<gene>
    <name evidence="3" type="ORF">Alo02nite_72920</name>
    <name evidence="4" type="ORF">BJ964_005000</name>
</gene>
<feature type="chain" id="PRO_5039412066" evidence="2">
    <location>
        <begin position="27"/>
        <end position="272"/>
    </location>
</feature>
<evidence type="ECO:0000313" key="6">
    <source>
        <dbReference type="Proteomes" id="UP000631312"/>
    </source>
</evidence>
<dbReference type="Proteomes" id="UP000631312">
    <property type="component" value="Unassembled WGS sequence"/>
</dbReference>
<dbReference type="EMBL" id="JACHNC010000001">
    <property type="protein sequence ID" value="MBB4750839.1"/>
    <property type="molecule type" value="Genomic_DNA"/>
</dbReference>
<comment type="caution">
    <text evidence="4">The sequence shown here is derived from an EMBL/GenBank/DDBJ whole genome shotgun (WGS) entry which is preliminary data.</text>
</comment>
<feature type="signal peptide" evidence="2">
    <location>
        <begin position="1"/>
        <end position="26"/>
    </location>
</feature>
<evidence type="ECO:0000313" key="5">
    <source>
        <dbReference type="Proteomes" id="UP000590511"/>
    </source>
</evidence>
<dbReference type="PROSITE" id="PS51318">
    <property type="entry name" value="TAT"/>
    <property type="match status" value="1"/>
</dbReference>
<evidence type="ECO:0000256" key="2">
    <source>
        <dbReference type="SAM" id="SignalP"/>
    </source>
</evidence>
<feature type="region of interest" description="Disordered" evidence="1">
    <location>
        <begin position="26"/>
        <end position="48"/>
    </location>
</feature>
<reference evidence="4 5" key="1">
    <citation type="submission" date="2020-08" db="EMBL/GenBank/DDBJ databases">
        <title>Sequencing the genomes of 1000 actinobacteria strains.</title>
        <authorList>
            <person name="Klenk H.-P."/>
        </authorList>
    </citation>
    <scope>NUCLEOTIDE SEQUENCE [LARGE SCALE GENOMIC DNA]</scope>
    <source>
        <strain evidence="4 5">DSM 43150</strain>
    </source>
</reference>
<accession>A0A7W7HHX3</accession>
<dbReference type="EMBL" id="BOMP01000125">
    <property type="protein sequence ID" value="GIE44394.1"/>
    <property type="molecule type" value="Genomic_DNA"/>
</dbReference>
<evidence type="ECO:0000256" key="1">
    <source>
        <dbReference type="SAM" id="MobiDB-lite"/>
    </source>
</evidence>
<protein>
    <submittedName>
        <fullName evidence="4">Uncharacterized protein</fullName>
    </submittedName>
</protein>
<dbReference type="InterPro" id="IPR006311">
    <property type="entry name" value="TAT_signal"/>
</dbReference>